<dbReference type="GO" id="GO:0008615">
    <property type="term" value="P:pyridoxine biosynthetic process"/>
    <property type="evidence" value="ECO:0007669"/>
    <property type="project" value="UniProtKB-UniRule"/>
</dbReference>
<dbReference type="PANTHER" id="PTHR43247">
    <property type="entry name" value="PHOSPHOSERINE AMINOTRANSFERASE"/>
    <property type="match status" value="1"/>
</dbReference>
<keyword evidence="5 12" id="KW-0028">Amino-acid biosynthesis</keyword>
<dbReference type="InterPro" id="IPR000192">
    <property type="entry name" value="Aminotrans_V_dom"/>
</dbReference>
<evidence type="ECO:0000256" key="4">
    <source>
        <dbReference type="ARBA" id="ARBA00022576"/>
    </source>
</evidence>
<dbReference type="NCBIfam" id="TIGR01364">
    <property type="entry name" value="serC_1"/>
    <property type="match status" value="1"/>
</dbReference>
<feature type="modified residue" description="N6-(pyridoxal phosphate)lysine" evidence="12">
    <location>
        <position position="195"/>
    </location>
</feature>
<gene>
    <name evidence="12 15" type="primary">serC</name>
    <name evidence="15" type="ORF">CIG1485E_0267</name>
</gene>
<protein>
    <recommendedName>
        <fullName evidence="12">Phosphoserine aminotransferase</fullName>
        <ecNumber evidence="12">2.6.1.52</ecNumber>
    </recommendedName>
    <alternativeName>
        <fullName evidence="12">Phosphohydroxythreonine aminotransferase</fullName>
        <shortName evidence="12">PSAT</shortName>
    </alternativeName>
</protein>
<evidence type="ECO:0000256" key="12">
    <source>
        <dbReference type="HAMAP-Rule" id="MF_00160"/>
    </source>
</evidence>
<dbReference type="GO" id="GO:0004648">
    <property type="term" value="F:O-phospho-L-serine:2-oxoglutarate aminotransferase activity"/>
    <property type="evidence" value="ECO:0007669"/>
    <property type="project" value="UniProtKB-UniRule"/>
</dbReference>
<feature type="binding site" evidence="12">
    <location>
        <position position="194"/>
    </location>
    <ligand>
        <name>pyridoxal 5'-phosphate</name>
        <dbReference type="ChEBI" id="CHEBI:597326"/>
    </ligand>
</feature>
<feature type="binding site" evidence="12">
    <location>
        <begin position="236"/>
        <end position="237"/>
    </location>
    <ligand>
        <name>pyridoxal 5'-phosphate</name>
        <dbReference type="ChEBI" id="CHEBI:597326"/>
    </ligand>
</feature>
<dbReference type="InterPro" id="IPR020578">
    <property type="entry name" value="Aminotrans_V_PyrdxlP_BS"/>
</dbReference>
<evidence type="ECO:0000256" key="6">
    <source>
        <dbReference type="ARBA" id="ARBA00022679"/>
    </source>
</evidence>
<dbReference type="EC" id="2.6.1.52" evidence="12"/>
<dbReference type="NCBIfam" id="NF003764">
    <property type="entry name" value="PRK05355.1"/>
    <property type="match status" value="1"/>
</dbReference>
<comment type="cofactor">
    <cofactor evidence="12">
        <name>pyridoxal 5'-phosphate</name>
        <dbReference type="ChEBI" id="CHEBI:597326"/>
    </cofactor>
    <text evidence="12">Binds 1 pyridoxal phosphate per subunit.</text>
</comment>
<organism evidence="15 16">
    <name type="scientific">Campylobacter iguaniorum</name>
    <dbReference type="NCBI Taxonomy" id="1244531"/>
    <lineage>
        <taxon>Bacteria</taxon>
        <taxon>Pseudomonadati</taxon>
        <taxon>Campylobacterota</taxon>
        <taxon>Epsilonproteobacteria</taxon>
        <taxon>Campylobacterales</taxon>
        <taxon>Campylobacteraceae</taxon>
        <taxon>Campylobacter</taxon>
    </lineage>
</organism>
<dbReference type="InterPro" id="IPR015422">
    <property type="entry name" value="PyrdxlP-dep_Trfase_small"/>
</dbReference>
<dbReference type="InterPro" id="IPR015424">
    <property type="entry name" value="PyrdxlP-dep_Trfase"/>
</dbReference>
<sequence length="359" mass="39895">MNRVLNFSAGPSAIPLSVLERAKAEFTSYKGMGFSIMEISHRGKVFDALHNAAIEKIRKFYNVSDDYAVLFLQGGATLQFAQVPMNLYNGGVAQYVNTGVWTTKAIKEAKIQSINYEVVASSEETKFDRIPENIKFSDDADYAYICSNNTIYGTQYAKLPDTKCPLVVDSSSDLLSRELDFNTKNIGMFYGGAQKNAGPAGITLVIIRKDLAARVKDNVPTPLRYTTQIEANSLANTPPTFGIYMFDLVLDWINEQGGLKAIHELNKQKAKYLYDFIDNSSFYQAHAKVGSRSLMNVSYTTPNADLDALFVKEAEANNMIGLKGHRILGGLRASIYNAVTLDNVKTLVEFMKEFERKNG</sequence>
<name>A0A076F8W1_9BACT</name>
<evidence type="ECO:0000259" key="14">
    <source>
        <dbReference type="Pfam" id="PF00266"/>
    </source>
</evidence>
<evidence type="ECO:0000313" key="15">
    <source>
        <dbReference type="EMBL" id="AII14138.1"/>
    </source>
</evidence>
<keyword evidence="12" id="KW-0963">Cytoplasm</keyword>
<dbReference type="InterPro" id="IPR022278">
    <property type="entry name" value="Pser_aminoTfrase"/>
</dbReference>
<comment type="catalytic activity">
    <reaction evidence="11 12 13">
        <text>O-phospho-L-serine + 2-oxoglutarate = 3-phosphooxypyruvate + L-glutamate</text>
        <dbReference type="Rhea" id="RHEA:14329"/>
        <dbReference type="ChEBI" id="CHEBI:16810"/>
        <dbReference type="ChEBI" id="CHEBI:18110"/>
        <dbReference type="ChEBI" id="CHEBI:29985"/>
        <dbReference type="ChEBI" id="CHEBI:57524"/>
        <dbReference type="EC" id="2.6.1.52"/>
    </reaction>
</comment>
<comment type="pathway">
    <text evidence="2 12 13">Amino-acid biosynthesis; L-serine biosynthesis; L-serine from 3-phospho-D-glycerate: step 2/3.</text>
</comment>
<evidence type="ECO:0000256" key="10">
    <source>
        <dbReference type="ARBA" id="ARBA00047630"/>
    </source>
</evidence>
<keyword evidence="7 12" id="KW-0663">Pyridoxal phosphate</keyword>
<feature type="binding site" evidence="12">
    <location>
        <position position="101"/>
    </location>
    <ligand>
        <name>pyridoxal 5'-phosphate</name>
        <dbReference type="ChEBI" id="CHEBI:597326"/>
    </ligand>
</feature>
<comment type="similarity">
    <text evidence="3 12">Belongs to the class-V pyridoxal-phosphate-dependent aminotransferase family. SerC subfamily.</text>
</comment>
<dbReference type="FunFam" id="3.40.640.10:FF:000010">
    <property type="entry name" value="Phosphoserine aminotransferase"/>
    <property type="match status" value="1"/>
</dbReference>
<dbReference type="Gene3D" id="3.90.1150.10">
    <property type="entry name" value="Aspartate Aminotransferase, domain 1"/>
    <property type="match status" value="1"/>
</dbReference>
<comment type="caution">
    <text evidence="12">Lacks conserved residue(s) required for the propagation of feature annotation.</text>
</comment>
<comment type="subcellular location">
    <subcellularLocation>
        <location evidence="12">Cytoplasm</location>
    </subcellularLocation>
</comment>
<feature type="binding site" evidence="12">
    <location>
        <begin position="76"/>
        <end position="77"/>
    </location>
    <ligand>
        <name>pyridoxal 5'-phosphate</name>
        <dbReference type="ChEBI" id="CHEBI:597326"/>
    </ligand>
</feature>
<dbReference type="PIRSF" id="PIRSF000525">
    <property type="entry name" value="SerC"/>
    <property type="match status" value="1"/>
</dbReference>
<dbReference type="FunFam" id="3.90.1150.10:FF:000006">
    <property type="entry name" value="Phosphoserine aminotransferase"/>
    <property type="match status" value="1"/>
</dbReference>
<feature type="binding site" evidence="12">
    <location>
        <position position="169"/>
    </location>
    <ligand>
        <name>pyridoxal 5'-phosphate</name>
        <dbReference type="ChEBI" id="CHEBI:597326"/>
    </ligand>
</feature>
<dbReference type="UniPathway" id="UPA00135">
    <property type="reaction ID" value="UER00197"/>
</dbReference>
<dbReference type="Proteomes" id="UP000028486">
    <property type="component" value="Chromosome"/>
</dbReference>
<dbReference type="InterPro" id="IPR015421">
    <property type="entry name" value="PyrdxlP-dep_Trfase_major"/>
</dbReference>
<comment type="function">
    <text evidence="12">Catalyzes the reversible conversion of 3-phosphohydroxypyruvate to phosphoserine and of 3-hydroxy-2-oxo-4-phosphonooxybutanoate to phosphohydroxythreonine.</text>
</comment>
<evidence type="ECO:0000256" key="2">
    <source>
        <dbReference type="ARBA" id="ARBA00005099"/>
    </source>
</evidence>
<proteinExistence type="inferred from homology"/>
<feature type="domain" description="Aminotransferase class V" evidence="14">
    <location>
        <begin position="4"/>
        <end position="347"/>
    </location>
</feature>
<dbReference type="STRING" id="1244531.CIG2463D_0272"/>
<dbReference type="OrthoDB" id="9809412at2"/>
<accession>A0A076F8W1</accession>
<comment type="pathway">
    <text evidence="1 12">Cofactor biosynthesis; pyridoxine 5'-phosphate biosynthesis; pyridoxine 5'-phosphate from D-erythrose 4-phosphate: step 3/5.</text>
</comment>
<evidence type="ECO:0000256" key="1">
    <source>
        <dbReference type="ARBA" id="ARBA00004915"/>
    </source>
</evidence>
<dbReference type="AlphaFoldDB" id="A0A076F8W1"/>
<dbReference type="GO" id="GO:0006564">
    <property type="term" value="P:L-serine biosynthetic process"/>
    <property type="evidence" value="ECO:0007669"/>
    <property type="project" value="UniProtKB-UniRule"/>
</dbReference>
<evidence type="ECO:0000256" key="8">
    <source>
        <dbReference type="ARBA" id="ARBA00023096"/>
    </source>
</evidence>
<keyword evidence="8 12" id="KW-0664">Pyridoxine biosynthesis</keyword>
<dbReference type="KEGG" id="caj:CIG1485E_0267"/>
<feature type="binding site" evidence="12">
    <location>
        <position position="150"/>
    </location>
    <ligand>
        <name>pyridoxal 5'-phosphate</name>
        <dbReference type="ChEBI" id="CHEBI:597326"/>
    </ligand>
</feature>
<dbReference type="GO" id="GO:0005737">
    <property type="term" value="C:cytoplasm"/>
    <property type="evidence" value="ECO:0007669"/>
    <property type="project" value="UniProtKB-SubCell"/>
</dbReference>
<feature type="binding site" evidence="12">
    <location>
        <position position="42"/>
    </location>
    <ligand>
        <name>L-glutamate</name>
        <dbReference type="ChEBI" id="CHEBI:29985"/>
    </ligand>
</feature>
<evidence type="ECO:0000313" key="16">
    <source>
        <dbReference type="Proteomes" id="UP000028486"/>
    </source>
</evidence>
<evidence type="ECO:0000256" key="5">
    <source>
        <dbReference type="ARBA" id="ARBA00022605"/>
    </source>
</evidence>
<evidence type="ECO:0000256" key="3">
    <source>
        <dbReference type="ARBA" id="ARBA00006904"/>
    </source>
</evidence>
<dbReference type="Gene3D" id="3.40.640.10">
    <property type="entry name" value="Type I PLP-dependent aspartate aminotransferase-like (Major domain)"/>
    <property type="match status" value="1"/>
</dbReference>
<dbReference type="RefSeq" id="WP_038452867.1">
    <property type="nucleotide sequence ID" value="NZ_CP009043.1"/>
</dbReference>
<dbReference type="HAMAP" id="MF_00160">
    <property type="entry name" value="SerC_aminotrans_5"/>
    <property type="match status" value="1"/>
</dbReference>
<evidence type="ECO:0000256" key="11">
    <source>
        <dbReference type="ARBA" id="ARBA00049007"/>
    </source>
</evidence>
<dbReference type="UniPathway" id="UPA00244">
    <property type="reaction ID" value="UER00311"/>
</dbReference>
<evidence type="ECO:0000256" key="9">
    <source>
        <dbReference type="ARBA" id="ARBA00023299"/>
    </source>
</evidence>
<dbReference type="SUPFAM" id="SSF53383">
    <property type="entry name" value="PLP-dependent transferases"/>
    <property type="match status" value="1"/>
</dbReference>
<dbReference type="eggNOG" id="COG1932">
    <property type="taxonomic scope" value="Bacteria"/>
</dbReference>
<evidence type="ECO:0000256" key="7">
    <source>
        <dbReference type="ARBA" id="ARBA00022898"/>
    </source>
</evidence>
<comment type="subunit">
    <text evidence="12">Homodimer.</text>
</comment>
<dbReference type="HOGENOM" id="CLU_034866_0_2_7"/>
<comment type="catalytic activity">
    <reaction evidence="10 12">
        <text>4-(phosphooxy)-L-threonine + 2-oxoglutarate = (R)-3-hydroxy-2-oxo-4-phosphooxybutanoate + L-glutamate</text>
        <dbReference type="Rhea" id="RHEA:16573"/>
        <dbReference type="ChEBI" id="CHEBI:16810"/>
        <dbReference type="ChEBI" id="CHEBI:29985"/>
        <dbReference type="ChEBI" id="CHEBI:58452"/>
        <dbReference type="ChEBI" id="CHEBI:58538"/>
        <dbReference type="EC" id="2.6.1.52"/>
    </reaction>
</comment>
<keyword evidence="6 12" id="KW-0808">Transferase</keyword>
<dbReference type="EMBL" id="CP009043">
    <property type="protein sequence ID" value="AII14138.1"/>
    <property type="molecule type" value="Genomic_DNA"/>
</dbReference>
<dbReference type="PROSITE" id="PS00595">
    <property type="entry name" value="AA_TRANSFER_CLASS_5"/>
    <property type="match status" value="1"/>
</dbReference>
<keyword evidence="4 12" id="KW-0032">Aminotransferase</keyword>
<dbReference type="GO" id="GO:0030170">
    <property type="term" value="F:pyridoxal phosphate binding"/>
    <property type="evidence" value="ECO:0007669"/>
    <property type="project" value="UniProtKB-UniRule"/>
</dbReference>
<evidence type="ECO:0000256" key="13">
    <source>
        <dbReference type="RuleBase" id="RU004505"/>
    </source>
</evidence>
<dbReference type="PANTHER" id="PTHR43247:SF1">
    <property type="entry name" value="PHOSPHOSERINE AMINOTRANSFERASE"/>
    <property type="match status" value="1"/>
</dbReference>
<reference evidence="16" key="1">
    <citation type="journal article" date="2014" name="Genome Announc.">
        <title>Complete Genome Sequence of Campylobacter iguaniorum Strain 1485ET, Isolated from a Bearded Dragon (Pogona vitticeps).</title>
        <authorList>
            <person name="Gilbert M.J."/>
            <person name="Miller W.G."/>
            <person name="Yee E."/>
            <person name="Kik M."/>
            <person name="Wagenaar J.A."/>
            <person name="Duim B."/>
        </authorList>
    </citation>
    <scope>NUCLEOTIDE SEQUENCE [LARGE SCALE GENOMIC DNA]</scope>
    <source>
        <strain evidence="16">1485E</strain>
    </source>
</reference>
<keyword evidence="9 12" id="KW-0718">Serine biosynthesis</keyword>
<dbReference type="Pfam" id="PF00266">
    <property type="entry name" value="Aminotran_5"/>
    <property type="match status" value="1"/>
</dbReference>
<keyword evidence="16" id="KW-1185">Reference proteome</keyword>